<dbReference type="AlphaFoldDB" id="A0A1S3ZAR2"/>
<dbReference type="InterPro" id="IPR043502">
    <property type="entry name" value="DNA/RNA_pol_sf"/>
</dbReference>
<gene>
    <name evidence="3" type="primary">LOC107784673</name>
</gene>
<dbReference type="CDD" id="cd01647">
    <property type="entry name" value="RT_LTR"/>
    <property type="match status" value="1"/>
</dbReference>
<dbReference type="STRING" id="4097.A0A1S3ZAR2"/>
<feature type="domain" description="Reverse transcriptase" evidence="2">
    <location>
        <begin position="1"/>
        <end position="82"/>
    </location>
</feature>
<evidence type="ECO:0000259" key="2">
    <source>
        <dbReference type="PROSITE" id="PS50878"/>
    </source>
</evidence>
<dbReference type="OMA" id="KEMMNAG"/>
<dbReference type="OrthoDB" id="101614at2759"/>
<dbReference type="Gene3D" id="3.30.70.270">
    <property type="match status" value="1"/>
</dbReference>
<dbReference type="InterPro" id="IPR053134">
    <property type="entry name" value="RNA-dir_DNA_polymerase"/>
</dbReference>
<dbReference type="SUPFAM" id="SSF56672">
    <property type="entry name" value="DNA/RNA polymerases"/>
    <property type="match status" value="1"/>
</dbReference>
<accession>A0A1S3ZAR2</accession>
<dbReference type="PANTHER" id="PTHR24559:SF431">
    <property type="entry name" value="RNA-DIRECTED DNA POLYMERASE HOMOLOG"/>
    <property type="match status" value="1"/>
</dbReference>
<dbReference type="InterPro" id="IPR000477">
    <property type="entry name" value="RT_dom"/>
</dbReference>
<dbReference type="Pfam" id="PF00078">
    <property type="entry name" value="RVT_1"/>
    <property type="match status" value="1"/>
</dbReference>
<sequence length="251" mass="28673">MPFGLKNTGATYQRLVTKMFKEQLEKMMEVYVDDMLVKSRRKEDHVDHLREAFGILRQYNMKLNPKKCAFGMASGKFLGFPVSQRGIEVNPNQIKAIDGIPEHLTTKKQVQKLTGYFAALSRVKTSSQIWGEVVKVALRFSARGQPSHKDFPNQGAEVTKIPYRNLLTTTRVRRMSTRPDSPSTEYRERRTPNDNKEAKKLRMQVARSNIVHNDLYKRTYGGPLAKCLGPNQTRRVLEEVHEGHCGAHSGN</sequence>
<name>A0A1S3ZAR2_TOBAC</name>
<dbReference type="KEGG" id="nta:107784673"/>
<dbReference type="SMR" id="A0A1S3ZAR2"/>
<dbReference type="PROSITE" id="PS50878">
    <property type="entry name" value="RT_POL"/>
    <property type="match status" value="1"/>
</dbReference>
<dbReference type="PaxDb" id="4097-A0A1S3ZAR2"/>
<evidence type="ECO:0000313" key="3">
    <source>
        <dbReference type="RefSeq" id="XP_016461317.1"/>
    </source>
</evidence>
<reference evidence="3" key="1">
    <citation type="submission" date="2025-08" db="UniProtKB">
        <authorList>
            <consortium name="RefSeq"/>
        </authorList>
    </citation>
    <scope>IDENTIFICATION</scope>
</reference>
<evidence type="ECO:0000256" key="1">
    <source>
        <dbReference type="SAM" id="MobiDB-lite"/>
    </source>
</evidence>
<dbReference type="InterPro" id="IPR043128">
    <property type="entry name" value="Rev_trsase/Diguanyl_cyclase"/>
</dbReference>
<dbReference type="PANTHER" id="PTHR24559">
    <property type="entry name" value="TRANSPOSON TY3-I GAG-POL POLYPROTEIN"/>
    <property type="match status" value="1"/>
</dbReference>
<feature type="compositionally biased region" description="Basic and acidic residues" evidence="1">
    <location>
        <begin position="185"/>
        <end position="197"/>
    </location>
</feature>
<feature type="region of interest" description="Disordered" evidence="1">
    <location>
        <begin position="174"/>
        <end position="197"/>
    </location>
</feature>
<proteinExistence type="predicted"/>
<organism evidence="3">
    <name type="scientific">Nicotiana tabacum</name>
    <name type="common">Common tobacco</name>
    <dbReference type="NCBI Taxonomy" id="4097"/>
    <lineage>
        <taxon>Eukaryota</taxon>
        <taxon>Viridiplantae</taxon>
        <taxon>Streptophyta</taxon>
        <taxon>Embryophyta</taxon>
        <taxon>Tracheophyta</taxon>
        <taxon>Spermatophyta</taxon>
        <taxon>Magnoliopsida</taxon>
        <taxon>eudicotyledons</taxon>
        <taxon>Gunneridae</taxon>
        <taxon>Pentapetalae</taxon>
        <taxon>asterids</taxon>
        <taxon>lamiids</taxon>
        <taxon>Solanales</taxon>
        <taxon>Solanaceae</taxon>
        <taxon>Nicotianoideae</taxon>
        <taxon>Nicotianeae</taxon>
        <taxon>Nicotiana</taxon>
    </lineage>
</organism>
<dbReference type="RefSeq" id="XP_016461317.1">
    <property type="nucleotide sequence ID" value="XM_016605831.1"/>
</dbReference>
<protein>
    <submittedName>
        <fullName evidence="3">Uncharacterized protein K02A2.6-like</fullName>
    </submittedName>
</protein>